<dbReference type="Proteomes" id="UP000031599">
    <property type="component" value="Unassembled WGS sequence"/>
</dbReference>
<evidence type="ECO:0000313" key="2">
    <source>
        <dbReference type="Proteomes" id="UP000031599"/>
    </source>
</evidence>
<accession>A0A0C1Z302</accession>
<evidence type="ECO:0000313" key="1">
    <source>
        <dbReference type="EMBL" id="KIG11934.1"/>
    </source>
</evidence>
<dbReference type="AlphaFoldDB" id="A0A0C1Z302"/>
<dbReference type="SUPFAM" id="SSF52540">
    <property type="entry name" value="P-loop containing nucleoside triphosphate hydrolases"/>
    <property type="match status" value="1"/>
</dbReference>
<reference evidence="1 2" key="1">
    <citation type="submission" date="2014-12" db="EMBL/GenBank/DDBJ databases">
        <title>Genome assembly of Enhygromyxa salina DSM 15201.</title>
        <authorList>
            <person name="Sharma G."/>
            <person name="Subramanian S."/>
        </authorList>
    </citation>
    <scope>NUCLEOTIDE SEQUENCE [LARGE SCALE GENOMIC DNA]</scope>
    <source>
        <strain evidence="1 2">DSM 15201</strain>
    </source>
</reference>
<protein>
    <submittedName>
        <fullName evidence="1">Type II secretory pathway, ATPase PulE/Tfp pilus assembly pathway, ATPase PilB</fullName>
    </submittedName>
</protein>
<organism evidence="1 2">
    <name type="scientific">Enhygromyxa salina</name>
    <dbReference type="NCBI Taxonomy" id="215803"/>
    <lineage>
        <taxon>Bacteria</taxon>
        <taxon>Pseudomonadati</taxon>
        <taxon>Myxococcota</taxon>
        <taxon>Polyangia</taxon>
        <taxon>Nannocystales</taxon>
        <taxon>Nannocystaceae</taxon>
        <taxon>Enhygromyxa</taxon>
    </lineage>
</organism>
<gene>
    <name evidence="1" type="ORF">DB30_02269</name>
</gene>
<dbReference type="InterPro" id="IPR027417">
    <property type="entry name" value="P-loop_NTPase"/>
</dbReference>
<proteinExistence type="predicted"/>
<sequence>MSTFQRAKNTEEAFRALDPFALIKPGDPRFADFDAILAREHYGVSSNLKRHFRGILQDPQWMHIGIVGHKGTGKTTLVRKAMTELRSEGVMAVQIDAMLELDQGNFTFADMMLVVARSVIACVQDQNIEIDGALVQLIMDWFAVELLEEEHRKEITAAAEAKVGSGPALALLAEISATVTAALKSDNVYRQMIRRQAERNLAELVARVNALLDGVHAALEPRRQQLCVVFDNLEKFDDRTLVDRAVLRRADEFRQLRCHLLLFFSPADQYAPRTVQASQAFPLVTVPVLPVRFLGDPAEHVRPDAKRAVERLLDARLELAAVFADVDAAIEALARLSGGHVRDLLHLARQAGENAEPAKIQVHHIQAASVWLAGQRTILMREKDWPRAVEISQTNKVGNRDEDSHMLLHSCVLNYNGQPWWDVHPVIRQDSQFAAAARDD</sequence>
<name>A0A0C1Z302_9BACT</name>
<dbReference type="Gene3D" id="3.40.50.300">
    <property type="entry name" value="P-loop containing nucleotide triphosphate hydrolases"/>
    <property type="match status" value="1"/>
</dbReference>
<comment type="caution">
    <text evidence="1">The sequence shown here is derived from an EMBL/GenBank/DDBJ whole genome shotgun (WGS) entry which is preliminary data.</text>
</comment>
<dbReference type="EMBL" id="JMCC02000163">
    <property type="protein sequence ID" value="KIG11934.1"/>
    <property type="molecule type" value="Genomic_DNA"/>
</dbReference>
<dbReference type="RefSeq" id="WP_052558794.1">
    <property type="nucleotide sequence ID" value="NZ_JMCC02000163.1"/>
</dbReference>